<evidence type="ECO:0000313" key="2">
    <source>
        <dbReference type="Proteomes" id="UP000551327"/>
    </source>
</evidence>
<gene>
    <name evidence="1" type="ORF">H7F53_01455</name>
</gene>
<accession>A0A7X1FVM4</accession>
<sequence>MSRAMNIALPEQKVRDMCQRGGVTISAIETLPDGGTHLVCLTSEGAEEMRTKLGNHLIAHRVKRFAFYRA</sequence>
<organism evidence="1 2">
    <name type="scientific">Novosphingobium piscinae</name>
    <dbReference type="NCBI Taxonomy" id="1507448"/>
    <lineage>
        <taxon>Bacteria</taxon>
        <taxon>Pseudomonadati</taxon>
        <taxon>Pseudomonadota</taxon>
        <taxon>Alphaproteobacteria</taxon>
        <taxon>Sphingomonadales</taxon>
        <taxon>Sphingomonadaceae</taxon>
        <taxon>Novosphingobium</taxon>
    </lineage>
</organism>
<dbReference type="AlphaFoldDB" id="A0A7X1FVM4"/>
<dbReference type="Proteomes" id="UP000551327">
    <property type="component" value="Unassembled WGS sequence"/>
</dbReference>
<proteinExistence type="predicted"/>
<dbReference type="EMBL" id="JACLAX010000001">
    <property type="protein sequence ID" value="MBC2667810.1"/>
    <property type="molecule type" value="Genomic_DNA"/>
</dbReference>
<dbReference type="RefSeq" id="WP_185677679.1">
    <property type="nucleotide sequence ID" value="NZ_JACLAX010000001.1"/>
</dbReference>
<protein>
    <submittedName>
        <fullName evidence="1">Uncharacterized protein</fullName>
    </submittedName>
</protein>
<keyword evidence="2" id="KW-1185">Reference proteome</keyword>
<name>A0A7X1FVM4_9SPHN</name>
<evidence type="ECO:0000313" key="1">
    <source>
        <dbReference type="EMBL" id="MBC2667810.1"/>
    </source>
</evidence>
<comment type="caution">
    <text evidence="1">The sequence shown here is derived from an EMBL/GenBank/DDBJ whole genome shotgun (WGS) entry which is preliminary data.</text>
</comment>
<reference evidence="1 2" key="1">
    <citation type="submission" date="2020-08" db="EMBL/GenBank/DDBJ databases">
        <title>The genome sequence of type strain Novosphingobium piscinae KCTC 42194.</title>
        <authorList>
            <person name="Liu Y."/>
        </authorList>
    </citation>
    <scope>NUCLEOTIDE SEQUENCE [LARGE SCALE GENOMIC DNA]</scope>
    <source>
        <strain evidence="1 2">KCTC 42194</strain>
    </source>
</reference>